<evidence type="ECO:0000256" key="1">
    <source>
        <dbReference type="ARBA" id="ARBA00007992"/>
    </source>
</evidence>
<dbReference type="eggNOG" id="KOG2614">
    <property type="taxonomic scope" value="Eukaryota"/>
</dbReference>
<comment type="similarity">
    <text evidence="1">Belongs to the paxM FAD-dependent monooxygenase family.</text>
</comment>
<dbReference type="EMBL" id="KE145371">
    <property type="protein sequence ID" value="EPE25502.1"/>
    <property type="molecule type" value="Genomic_DNA"/>
</dbReference>
<organism evidence="6 7">
    <name type="scientific">Glarea lozoyensis (strain ATCC 20868 / MF5171)</name>
    <dbReference type="NCBI Taxonomy" id="1116229"/>
    <lineage>
        <taxon>Eukaryota</taxon>
        <taxon>Fungi</taxon>
        <taxon>Dikarya</taxon>
        <taxon>Ascomycota</taxon>
        <taxon>Pezizomycotina</taxon>
        <taxon>Leotiomycetes</taxon>
        <taxon>Helotiales</taxon>
        <taxon>Helotiaceae</taxon>
        <taxon>Glarea</taxon>
    </lineage>
</organism>
<dbReference type="Gene3D" id="3.50.50.60">
    <property type="entry name" value="FAD/NAD(P)-binding domain"/>
    <property type="match status" value="1"/>
</dbReference>
<sequence>MAPSKPFTAIIIGGSVAGLTLAHTFARANIDYVLLEARDSLAPQLGAGIVIMPNGCRILDQMDLLETMKEFMTPMALYYRRKRSGEEMGVADWPLRVSKRLGYPCGISERQMFLGSMYEQLKDKSKILLRKKVVKFEHGDESVTVHCEDGSSFQGDLVIGADGVHSKTRAEMQRIGNEKEPGIMDRDLNRISAGYNAIYGISPAHETLNPGDSHVASDIDHSSLAFVSNHGITQWFFFSKLDRNYKGSSIPRFTREEMEAQVEKHKDFHFTEKVTLGDLMKTTTSLGHVALEEANHEHWSYGRIVCVGDAIHKMTPNMGQGGNQAIESSATLTNLLHALLAKHPKPKTADLKPVLQEYQDQRLARTHLMIRLSGLMTRDQSLANLNYTLRFLYFPQPSSELFTEINTELFTSGPYLEFLPKPQVTIGNQYWEKDEQGTDGVRAR</sequence>
<evidence type="ECO:0000256" key="4">
    <source>
        <dbReference type="ARBA" id="ARBA00023002"/>
    </source>
</evidence>
<dbReference type="InterPro" id="IPR050562">
    <property type="entry name" value="FAD_mOase_fung"/>
</dbReference>
<dbReference type="AlphaFoldDB" id="S3CG44"/>
<keyword evidence="4" id="KW-0560">Oxidoreductase</keyword>
<dbReference type="InterPro" id="IPR036188">
    <property type="entry name" value="FAD/NAD-bd_sf"/>
</dbReference>
<dbReference type="PANTHER" id="PTHR47356:SF2">
    <property type="entry name" value="FAD-BINDING DOMAIN-CONTAINING PROTEIN-RELATED"/>
    <property type="match status" value="1"/>
</dbReference>
<keyword evidence="2" id="KW-0285">Flavoprotein</keyword>
<dbReference type="RefSeq" id="XP_008086821.1">
    <property type="nucleotide sequence ID" value="XM_008088630.1"/>
</dbReference>
<name>S3CG44_GLAL2</name>
<evidence type="ECO:0000313" key="7">
    <source>
        <dbReference type="Proteomes" id="UP000016922"/>
    </source>
</evidence>
<dbReference type="OMA" id="GHIHRTH"/>
<dbReference type="KEGG" id="glz:GLAREA_01414"/>
<dbReference type="PRINTS" id="PR00420">
    <property type="entry name" value="RNGMNOXGNASE"/>
</dbReference>
<protein>
    <submittedName>
        <fullName evidence="6">FAD/NAD(P)-binding protein</fullName>
    </submittedName>
</protein>
<keyword evidence="3" id="KW-0274">FAD</keyword>
<dbReference type="SUPFAM" id="SSF51905">
    <property type="entry name" value="FAD/NAD(P)-binding domain"/>
    <property type="match status" value="1"/>
</dbReference>
<proteinExistence type="inferred from homology"/>
<evidence type="ECO:0000256" key="3">
    <source>
        <dbReference type="ARBA" id="ARBA00022827"/>
    </source>
</evidence>
<evidence type="ECO:0000259" key="5">
    <source>
        <dbReference type="Pfam" id="PF01494"/>
    </source>
</evidence>
<dbReference type="OrthoDB" id="10029326at2759"/>
<dbReference type="GO" id="GO:0071949">
    <property type="term" value="F:FAD binding"/>
    <property type="evidence" value="ECO:0007669"/>
    <property type="project" value="InterPro"/>
</dbReference>
<evidence type="ECO:0000313" key="6">
    <source>
        <dbReference type="EMBL" id="EPE25502.1"/>
    </source>
</evidence>
<evidence type="ECO:0000256" key="2">
    <source>
        <dbReference type="ARBA" id="ARBA00022630"/>
    </source>
</evidence>
<dbReference type="InterPro" id="IPR002938">
    <property type="entry name" value="FAD-bd"/>
</dbReference>
<keyword evidence="7" id="KW-1185">Reference proteome</keyword>
<reference evidence="6 7" key="1">
    <citation type="journal article" date="2013" name="BMC Genomics">
        <title>Genomics-driven discovery of the pneumocandin biosynthetic gene cluster in the fungus Glarea lozoyensis.</title>
        <authorList>
            <person name="Chen L."/>
            <person name="Yue Q."/>
            <person name="Zhang X."/>
            <person name="Xiang M."/>
            <person name="Wang C."/>
            <person name="Li S."/>
            <person name="Che Y."/>
            <person name="Ortiz-Lopez F.J."/>
            <person name="Bills G.F."/>
            <person name="Liu X."/>
            <person name="An Z."/>
        </authorList>
    </citation>
    <scope>NUCLEOTIDE SEQUENCE [LARGE SCALE GENOMIC DNA]</scope>
    <source>
        <strain evidence="7">ATCC 20868 / MF5171</strain>
    </source>
</reference>
<dbReference type="GeneID" id="19460472"/>
<feature type="domain" description="FAD-binding" evidence="5">
    <location>
        <begin position="9"/>
        <end position="368"/>
    </location>
</feature>
<dbReference type="GO" id="GO:0004497">
    <property type="term" value="F:monooxygenase activity"/>
    <property type="evidence" value="ECO:0007669"/>
    <property type="project" value="InterPro"/>
</dbReference>
<gene>
    <name evidence="6" type="ORF">GLAREA_01414</name>
</gene>
<dbReference type="HOGENOM" id="CLU_009665_12_2_1"/>
<dbReference type="Proteomes" id="UP000016922">
    <property type="component" value="Unassembled WGS sequence"/>
</dbReference>
<accession>S3CG44</accession>
<dbReference type="Pfam" id="PF01494">
    <property type="entry name" value="FAD_binding_3"/>
    <property type="match status" value="1"/>
</dbReference>
<dbReference type="PANTHER" id="PTHR47356">
    <property type="entry name" value="FAD-DEPENDENT MONOOXYGENASE ASQG-RELATED"/>
    <property type="match status" value="1"/>
</dbReference>